<comment type="subcellular location">
    <subcellularLocation>
        <location evidence="1">Cell membrane</location>
        <topology evidence="1">Multi-pass membrane protein</topology>
    </subcellularLocation>
</comment>
<dbReference type="GO" id="GO:0005886">
    <property type="term" value="C:plasma membrane"/>
    <property type="evidence" value="ECO:0007669"/>
    <property type="project" value="UniProtKB-SubCell"/>
</dbReference>
<accession>A0A363P0B7</accession>
<dbReference type="Proteomes" id="UP000250831">
    <property type="component" value="Unassembled WGS sequence"/>
</dbReference>
<evidence type="ECO:0008006" key="11">
    <source>
        <dbReference type="Google" id="ProtNLM"/>
    </source>
</evidence>
<keyword evidence="4 6" id="KW-1133">Transmembrane helix</keyword>
<feature type="domain" description="MacB-like periplasmic core" evidence="8">
    <location>
        <begin position="22"/>
        <end position="247"/>
    </location>
</feature>
<dbReference type="EMBL" id="QCXX01000001">
    <property type="protein sequence ID" value="PUV26524.1"/>
    <property type="molecule type" value="Genomic_DNA"/>
</dbReference>
<keyword evidence="5 6" id="KW-0472">Membrane</keyword>
<keyword evidence="10" id="KW-1185">Reference proteome</keyword>
<feature type="domain" description="MacB-like periplasmic core" evidence="8">
    <location>
        <begin position="517"/>
        <end position="622"/>
    </location>
</feature>
<evidence type="ECO:0000256" key="6">
    <source>
        <dbReference type="SAM" id="Phobius"/>
    </source>
</evidence>
<evidence type="ECO:0000256" key="4">
    <source>
        <dbReference type="ARBA" id="ARBA00022989"/>
    </source>
</evidence>
<feature type="transmembrane region" description="Helical" evidence="6">
    <location>
        <begin position="443"/>
        <end position="466"/>
    </location>
</feature>
<dbReference type="AlphaFoldDB" id="A0A363P0B7"/>
<feature type="transmembrane region" description="Helical" evidence="6">
    <location>
        <begin position="691"/>
        <end position="715"/>
    </location>
</feature>
<feature type="transmembrane region" description="Helical" evidence="6">
    <location>
        <begin position="397"/>
        <end position="422"/>
    </location>
</feature>
<keyword evidence="2" id="KW-1003">Cell membrane</keyword>
<dbReference type="RefSeq" id="WP_108632816.1">
    <property type="nucleotide sequence ID" value="NZ_QCXX01000001.1"/>
</dbReference>
<evidence type="ECO:0000256" key="3">
    <source>
        <dbReference type="ARBA" id="ARBA00022692"/>
    </source>
</evidence>
<dbReference type="Pfam" id="PF02687">
    <property type="entry name" value="FtsX"/>
    <property type="match status" value="2"/>
</dbReference>
<evidence type="ECO:0000259" key="7">
    <source>
        <dbReference type="Pfam" id="PF02687"/>
    </source>
</evidence>
<dbReference type="InterPro" id="IPR003838">
    <property type="entry name" value="ABC3_permease_C"/>
</dbReference>
<feature type="transmembrane region" description="Helical" evidence="6">
    <location>
        <begin position="305"/>
        <end position="327"/>
    </location>
</feature>
<name>A0A363P0B7_9SPHI</name>
<reference evidence="9 10" key="1">
    <citation type="submission" date="2018-04" db="EMBL/GenBank/DDBJ databases">
        <title>Sphingobacterium sp. M46 Genome.</title>
        <authorList>
            <person name="Cheng J."/>
            <person name="Li Y."/>
        </authorList>
    </citation>
    <scope>NUCLEOTIDE SEQUENCE [LARGE SCALE GENOMIC DNA]</scope>
    <source>
        <strain evidence="9 10">M46</strain>
    </source>
</reference>
<dbReference type="PANTHER" id="PTHR30572">
    <property type="entry name" value="MEMBRANE COMPONENT OF TRANSPORTER-RELATED"/>
    <property type="match status" value="1"/>
</dbReference>
<sequence length="815" mass="91478">MLKIYIKTAWRSLKSQRFFSLIKIGGFAFSIAICMLIVLYVKHELSYDKFYKDSSLLFRVVGVINKDNTVLKGLSLPAPAGTTLKEEFPEIIASGRLLTNPLFGAGSNQIATTGNAELFSEEGFCFADQAIMDFFPTKTIFGSLSHALDNPKTIVITKRKAAKLFKGNPIGKRIYLNNEKSNEYSITAVIDDIPTNSNLYGFDFFMTLSGHEPYEGEKLNWLASNYTTYFKVREGTDIQQLEKKITKSYIQDHYKPAMIKAGMTVNEEVWNTARMTLQPLEKIHLYSNDVQLHKIESQNRGDIRLVYIFGGIATFILIIAMINFINLSTANAATRAKEVGVRKTIGSGRKALIIQFMTESFLYSGISIAFALFFAVLLLPFFNQIAGKSLVFPWTTWYFIPTLVIFGLLIAVVSGIYPAMYLSRFKPIAVLKGNVNLKSGRNWFRNGLVIFQFATSIILIIGTLVINQQIKYILNRDLGFNKEQVLILRGTGTLDGKQRLLKNELKELSSVASVSIGDYLPVTMDGVKRNGNSFWNDGRQNQDVGVSGQNWIVDDDYISTFGIKILEGRNFNMNMPTDSAAIIVNQKMVQELNIKNPIGAKIRNYASYTIIAVVEDFIFGNMRNEDVKPLALVIGGSPNMMSIKLKSDKMEQSIQEITSVWNKFSPNQKIQYTFLDDGFAMLYADVQRTQVIVSTFAGLAIFIACLGLFGLAAFVTQQRTKEIGIRKVLGASLPGIIKLLSADFIKLIFVAILIACPIGWWAMNTWLQDFNYRISIQVWTFIFAGITSMLIAFGTIFYHALKIGRINLVNSLKDE</sequence>
<evidence type="ECO:0000256" key="5">
    <source>
        <dbReference type="ARBA" id="ARBA00023136"/>
    </source>
</evidence>
<evidence type="ECO:0000313" key="10">
    <source>
        <dbReference type="Proteomes" id="UP000250831"/>
    </source>
</evidence>
<gene>
    <name evidence="9" type="ORF">DCO56_06180</name>
</gene>
<proteinExistence type="predicted"/>
<feature type="transmembrane region" description="Helical" evidence="6">
    <location>
        <begin position="21"/>
        <end position="41"/>
    </location>
</feature>
<evidence type="ECO:0000259" key="8">
    <source>
        <dbReference type="Pfam" id="PF12704"/>
    </source>
</evidence>
<organism evidence="9 10">
    <name type="scientific">Sphingobacterium athyrii</name>
    <dbReference type="NCBI Taxonomy" id="2152717"/>
    <lineage>
        <taxon>Bacteria</taxon>
        <taxon>Pseudomonadati</taxon>
        <taxon>Bacteroidota</taxon>
        <taxon>Sphingobacteriia</taxon>
        <taxon>Sphingobacteriales</taxon>
        <taxon>Sphingobacteriaceae</taxon>
        <taxon>Sphingobacterium</taxon>
    </lineage>
</organism>
<feature type="transmembrane region" description="Helical" evidence="6">
    <location>
        <begin position="736"/>
        <end position="762"/>
    </location>
</feature>
<dbReference type="Pfam" id="PF12704">
    <property type="entry name" value="MacB_PCD"/>
    <property type="match status" value="2"/>
</dbReference>
<protein>
    <recommendedName>
        <fullName evidence="11">ABC transporter permease</fullName>
    </recommendedName>
</protein>
<feature type="transmembrane region" description="Helical" evidence="6">
    <location>
        <begin position="774"/>
        <end position="798"/>
    </location>
</feature>
<feature type="domain" description="ABC3 transporter permease C-terminal" evidence="7">
    <location>
        <begin position="312"/>
        <end position="426"/>
    </location>
</feature>
<evidence type="ECO:0000256" key="1">
    <source>
        <dbReference type="ARBA" id="ARBA00004651"/>
    </source>
</evidence>
<evidence type="ECO:0000256" key="2">
    <source>
        <dbReference type="ARBA" id="ARBA00022475"/>
    </source>
</evidence>
<keyword evidence="3 6" id="KW-0812">Transmembrane</keyword>
<feature type="domain" description="ABC3 transporter permease C-terminal" evidence="7">
    <location>
        <begin position="695"/>
        <end position="807"/>
    </location>
</feature>
<dbReference type="GO" id="GO:0022857">
    <property type="term" value="F:transmembrane transporter activity"/>
    <property type="evidence" value="ECO:0007669"/>
    <property type="project" value="TreeGrafter"/>
</dbReference>
<dbReference type="PANTHER" id="PTHR30572:SF18">
    <property type="entry name" value="ABC-TYPE MACROLIDE FAMILY EXPORT SYSTEM PERMEASE COMPONENT 2"/>
    <property type="match status" value="1"/>
</dbReference>
<feature type="transmembrane region" description="Helical" evidence="6">
    <location>
        <begin position="360"/>
        <end position="382"/>
    </location>
</feature>
<dbReference type="OrthoDB" id="1451596at2"/>
<evidence type="ECO:0000313" key="9">
    <source>
        <dbReference type="EMBL" id="PUV26524.1"/>
    </source>
</evidence>
<dbReference type="InterPro" id="IPR025857">
    <property type="entry name" value="MacB_PCD"/>
</dbReference>
<dbReference type="InterPro" id="IPR050250">
    <property type="entry name" value="Macrolide_Exporter_MacB"/>
</dbReference>
<comment type="caution">
    <text evidence="9">The sequence shown here is derived from an EMBL/GenBank/DDBJ whole genome shotgun (WGS) entry which is preliminary data.</text>
</comment>